<evidence type="ECO:0000256" key="7">
    <source>
        <dbReference type="ARBA" id="ARBA00023128"/>
    </source>
</evidence>
<dbReference type="PROSITE" id="PS51826">
    <property type="entry name" value="PSBD"/>
    <property type="match status" value="1"/>
</dbReference>
<keyword evidence="4 9" id="KW-0808">Transferase</keyword>
<dbReference type="Pfam" id="PF00198">
    <property type="entry name" value="2-oxoacid_dh"/>
    <property type="match status" value="1"/>
</dbReference>
<keyword evidence="8 9" id="KW-0012">Acyltransferase</keyword>
<dbReference type="InterPro" id="IPR050743">
    <property type="entry name" value="2-oxoacid_DH_E2_comp"/>
</dbReference>
<dbReference type="SUPFAM" id="SSF51230">
    <property type="entry name" value="Single hybrid motif"/>
    <property type="match status" value="1"/>
</dbReference>
<dbReference type="OrthoDB" id="15567at2759"/>
<dbReference type="FunFam" id="3.30.559.10:FF:000007">
    <property type="entry name" value="Dihydrolipoamide acetyltransferase component of pyruvate dehydrogenase complex"/>
    <property type="match status" value="1"/>
</dbReference>
<feature type="region of interest" description="Disordered" evidence="10">
    <location>
        <begin position="148"/>
        <end position="208"/>
    </location>
</feature>
<evidence type="ECO:0000259" key="11">
    <source>
        <dbReference type="PROSITE" id="PS50968"/>
    </source>
</evidence>
<accession>A0A9W4U244</accession>
<comment type="similarity">
    <text evidence="3 9">Belongs to the 2-oxoacid dehydrogenase family.</text>
</comment>
<dbReference type="Pfam" id="PF02817">
    <property type="entry name" value="E3_binding"/>
    <property type="match status" value="1"/>
</dbReference>
<dbReference type="GO" id="GO:0031405">
    <property type="term" value="F:lipoic acid binding"/>
    <property type="evidence" value="ECO:0007669"/>
    <property type="project" value="TreeGrafter"/>
</dbReference>
<protein>
    <recommendedName>
        <fullName evidence="9">Dihydrolipoamide acetyltransferase component of pyruvate dehydrogenase complex</fullName>
        <ecNumber evidence="9">2.3.1.-</ecNumber>
    </recommendedName>
</protein>
<dbReference type="InterPro" id="IPR000089">
    <property type="entry name" value="Biotin_lipoyl"/>
</dbReference>
<feature type="compositionally biased region" description="Basic and acidic residues" evidence="10">
    <location>
        <begin position="148"/>
        <end position="160"/>
    </location>
</feature>
<sequence length="508" mass="55591">MSSMSREAARFFCRSATTAVNRSPIAAAGSTCQHFSRTALPRREQRRGFHGSRSLKVVKPYLLADIGEGITECQVIQWFVKPGARVEQFDPICEVQSDKASVEITSRFDGVIKKLYYDADDMAKVGKPLVDIDIQSEISEADEALLKDGSEQQAEKDAPKQAEPQKQQLEVGRNDTKVVAEDIPVPQPSQPLPAEPTTDEPKPRRKLGTHASLATPAVRHMIKEFKLKIEDIEGTGRDGRVLKEDIQIHMRAKETTGNVTVPSTATTVTKQAKDEAKPLTPIQSAMFKQMTRSLSIPHFLYTDNVDFTALNALRKKFNAQKEKADRLTFFPFIIKAVSMALQQFPLLNAHLDTTTNPEKPQLLLKGSQHIGVAVDSPSGLLVPVIRDVQSLSIEAIAAELTRLSTLARNGKLTSADLSGATFTVSNIGSIGGTAVAPVIVTPQVGILGIGRTKTVPAFGENGEIVKKEECVFSWSADHRVVDGAMAARCAEAVRINLEHIENMLVRLR</sequence>
<dbReference type="GO" id="GO:0016407">
    <property type="term" value="F:acetyltransferase activity"/>
    <property type="evidence" value="ECO:0007669"/>
    <property type="project" value="TreeGrafter"/>
</dbReference>
<comment type="caution">
    <text evidence="13">The sequence shown here is derived from an EMBL/GenBank/DDBJ whole genome shotgun (WGS) entry which is preliminary data.</text>
</comment>
<dbReference type="Pfam" id="PF00364">
    <property type="entry name" value="Biotin_lipoyl"/>
    <property type="match status" value="1"/>
</dbReference>
<name>A0A9W4U244_9PLEO</name>
<evidence type="ECO:0000256" key="4">
    <source>
        <dbReference type="ARBA" id="ARBA00022679"/>
    </source>
</evidence>
<reference evidence="13" key="1">
    <citation type="submission" date="2023-01" db="EMBL/GenBank/DDBJ databases">
        <authorList>
            <person name="Van Ghelder C."/>
            <person name="Rancurel C."/>
        </authorList>
    </citation>
    <scope>NUCLEOTIDE SEQUENCE</scope>
    <source>
        <strain evidence="13">CNCM I-4278</strain>
    </source>
</reference>
<feature type="domain" description="Lipoyl-binding" evidence="11">
    <location>
        <begin position="54"/>
        <end position="133"/>
    </location>
</feature>
<evidence type="ECO:0000256" key="1">
    <source>
        <dbReference type="ARBA" id="ARBA00001938"/>
    </source>
</evidence>
<gene>
    <name evidence="13" type="ORF">PDIGIT_LOCUS617</name>
</gene>
<dbReference type="PROSITE" id="PS50968">
    <property type="entry name" value="BIOTINYL_LIPOYL"/>
    <property type="match status" value="1"/>
</dbReference>
<dbReference type="PANTHER" id="PTHR43178:SF5">
    <property type="entry name" value="LIPOAMIDE ACYLTRANSFERASE COMPONENT OF BRANCHED-CHAIN ALPHA-KETO ACID DEHYDROGENASE COMPLEX, MITOCHONDRIAL"/>
    <property type="match status" value="1"/>
</dbReference>
<evidence type="ECO:0000313" key="14">
    <source>
        <dbReference type="Proteomes" id="UP001152607"/>
    </source>
</evidence>
<dbReference type="EC" id="2.3.1.-" evidence="9"/>
<dbReference type="SUPFAM" id="SSF52777">
    <property type="entry name" value="CoA-dependent acyltransferases"/>
    <property type="match status" value="1"/>
</dbReference>
<dbReference type="Gene3D" id="4.10.320.10">
    <property type="entry name" value="E3-binding domain"/>
    <property type="match status" value="1"/>
</dbReference>
<feature type="domain" description="Peripheral subunit-binding (PSBD)" evidence="12">
    <location>
        <begin position="213"/>
        <end position="250"/>
    </location>
</feature>
<dbReference type="AlphaFoldDB" id="A0A9W4U244"/>
<evidence type="ECO:0000313" key="13">
    <source>
        <dbReference type="EMBL" id="CAI6241807.1"/>
    </source>
</evidence>
<evidence type="ECO:0000256" key="8">
    <source>
        <dbReference type="ARBA" id="ARBA00023315"/>
    </source>
</evidence>
<dbReference type="InterPro" id="IPR036625">
    <property type="entry name" value="E3-bd_dom_sf"/>
</dbReference>
<dbReference type="InterPro" id="IPR011053">
    <property type="entry name" value="Single_hybrid_motif"/>
</dbReference>
<proteinExistence type="inferred from homology"/>
<evidence type="ECO:0000256" key="9">
    <source>
        <dbReference type="RuleBase" id="RU003423"/>
    </source>
</evidence>
<organism evidence="13 14">
    <name type="scientific">Periconia digitata</name>
    <dbReference type="NCBI Taxonomy" id="1303443"/>
    <lineage>
        <taxon>Eukaryota</taxon>
        <taxon>Fungi</taxon>
        <taxon>Dikarya</taxon>
        <taxon>Ascomycota</taxon>
        <taxon>Pezizomycotina</taxon>
        <taxon>Dothideomycetes</taxon>
        <taxon>Pleosporomycetidae</taxon>
        <taxon>Pleosporales</taxon>
        <taxon>Massarineae</taxon>
        <taxon>Periconiaceae</taxon>
        <taxon>Periconia</taxon>
    </lineage>
</organism>
<keyword evidence="6" id="KW-0809">Transit peptide</keyword>
<evidence type="ECO:0000256" key="2">
    <source>
        <dbReference type="ARBA" id="ARBA00004305"/>
    </source>
</evidence>
<dbReference type="PROSITE" id="PS00189">
    <property type="entry name" value="LIPOYL"/>
    <property type="match status" value="1"/>
</dbReference>
<dbReference type="SUPFAM" id="SSF47005">
    <property type="entry name" value="Peripheral subunit-binding domain of 2-oxo acid dehydrogenase complex"/>
    <property type="match status" value="1"/>
</dbReference>
<comment type="subcellular location">
    <subcellularLocation>
        <location evidence="2">Mitochondrion matrix</location>
    </subcellularLocation>
</comment>
<dbReference type="InterPro" id="IPR004167">
    <property type="entry name" value="PSBD"/>
</dbReference>
<evidence type="ECO:0000256" key="6">
    <source>
        <dbReference type="ARBA" id="ARBA00022946"/>
    </source>
</evidence>
<dbReference type="InterPro" id="IPR003016">
    <property type="entry name" value="2-oxoA_DH_lipoyl-BS"/>
</dbReference>
<keyword evidence="14" id="KW-1185">Reference proteome</keyword>
<dbReference type="InterPro" id="IPR001078">
    <property type="entry name" value="2-oxoacid_DH_actylTfrase"/>
</dbReference>
<evidence type="ECO:0000256" key="5">
    <source>
        <dbReference type="ARBA" id="ARBA00022823"/>
    </source>
</evidence>
<keyword evidence="5 9" id="KW-0450">Lipoyl</keyword>
<comment type="cofactor">
    <cofactor evidence="1 9">
        <name>(R)-lipoate</name>
        <dbReference type="ChEBI" id="CHEBI:83088"/>
    </cofactor>
</comment>
<dbReference type="CDD" id="cd06849">
    <property type="entry name" value="lipoyl_domain"/>
    <property type="match status" value="1"/>
</dbReference>
<dbReference type="GO" id="GO:0005759">
    <property type="term" value="C:mitochondrial matrix"/>
    <property type="evidence" value="ECO:0007669"/>
    <property type="project" value="UniProtKB-SubCell"/>
</dbReference>
<feature type="compositionally biased region" description="Pro residues" evidence="10">
    <location>
        <begin position="185"/>
        <end position="194"/>
    </location>
</feature>
<dbReference type="GO" id="GO:0045333">
    <property type="term" value="P:cellular respiration"/>
    <property type="evidence" value="ECO:0007669"/>
    <property type="project" value="UniProtKB-ARBA"/>
</dbReference>
<dbReference type="Gene3D" id="2.40.50.100">
    <property type="match status" value="1"/>
</dbReference>
<dbReference type="Proteomes" id="UP001152607">
    <property type="component" value="Unassembled WGS sequence"/>
</dbReference>
<dbReference type="EMBL" id="CAOQHR010000001">
    <property type="protein sequence ID" value="CAI6241807.1"/>
    <property type="molecule type" value="Genomic_DNA"/>
</dbReference>
<evidence type="ECO:0000256" key="10">
    <source>
        <dbReference type="SAM" id="MobiDB-lite"/>
    </source>
</evidence>
<evidence type="ECO:0000256" key="3">
    <source>
        <dbReference type="ARBA" id="ARBA00007317"/>
    </source>
</evidence>
<dbReference type="InterPro" id="IPR023213">
    <property type="entry name" value="CAT-like_dom_sf"/>
</dbReference>
<dbReference type="PANTHER" id="PTHR43178">
    <property type="entry name" value="DIHYDROLIPOAMIDE ACETYLTRANSFERASE COMPONENT OF PYRUVATE DEHYDROGENASE COMPLEX"/>
    <property type="match status" value="1"/>
</dbReference>
<evidence type="ECO:0000259" key="12">
    <source>
        <dbReference type="PROSITE" id="PS51826"/>
    </source>
</evidence>
<keyword evidence="7" id="KW-0496">Mitochondrion</keyword>
<dbReference type="FunFam" id="2.40.50.100:FF:000013">
    <property type="entry name" value="Dihydrolipoamide acetyltransferase component of pyruvate dehydrogenase complex"/>
    <property type="match status" value="1"/>
</dbReference>
<dbReference type="Gene3D" id="3.30.559.10">
    <property type="entry name" value="Chloramphenicol acetyltransferase-like domain"/>
    <property type="match status" value="1"/>
</dbReference>